<dbReference type="AlphaFoldDB" id="A0A0B2UZA0"/>
<evidence type="ECO:0000313" key="3">
    <source>
        <dbReference type="Proteomes" id="UP000031036"/>
    </source>
</evidence>
<comment type="caution">
    <text evidence="2">The sequence shown here is derived from an EMBL/GenBank/DDBJ whole genome shotgun (WGS) entry which is preliminary data.</text>
</comment>
<dbReference type="OMA" id="MVNYLPG"/>
<accession>A0A0B2UZA0</accession>
<dbReference type="OrthoDB" id="5778915at2759"/>
<feature type="region of interest" description="Disordered" evidence="1">
    <location>
        <begin position="45"/>
        <end position="68"/>
    </location>
</feature>
<evidence type="ECO:0000256" key="1">
    <source>
        <dbReference type="SAM" id="MobiDB-lite"/>
    </source>
</evidence>
<sequence>MTRYDNKLTRLPNIQPQDCHPESNIAVPFRNRLAEQNESTMNQTYTIGTRHRKKERHASEQRSTSADSDVVDLSINGAIAGFFPRTCSGKIDIANASLFRCKRGSARSTGALNQRWSSKLPSVNDCDSERKCCQRPWTRTQIELQKYKEALKSG</sequence>
<feature type="region of interest" description="Disordered" evidence="1">
    <location>
        <begin position="1"/>
        <end position="23"/>
    </location>
</feature>
<evidence type="ECO:0000313" key="2">
    <source>
        <dbReference type="EMBL" id="KHN74544.1"/>
    </source>
</evidence>
<gene>
    <name evidence="2" type="ORF">Tcan_08610</name>
</gene>
<dbReference type="Proteomes" id="UP000031036">
    <property type="component" value="Unassembled WGS sequence"/>
</dbReference>
<reference evidence="2 3" key="1">
    <citation type="submission" date="2014-11" db="EMBL/GenBank/DDBJ databases">
        <title>Genetic blueprint of the zoonotic pathogen Toxocara canis.</title>
        <authorList>
            <person name="Zhu X.-Q."/>
            <person name="Korhonen P.K."/>
            <person name="Cai H."/>
            <person name="Young N.D."/>
            <person name="Nejsum P."/>
            <person name="von Samson-Himmelstjerna G."/>
            <person name="Boag P.R."/>
            <person name="Tan P."/>
            <person name="Li Q."/>
            <person name="Min J."/>
            <person name="Yang Y."/>
            <person name="Wang X."/>
            <person name="Fang X."/>
            <person name="Hall R.S."/>
            <person name="Hofmann A."/>
            <person name="Sternberg P.W."/>
            <person name="Jex A.R."/>
            <person name="Gasser R.B."/>
        </authorList>
    </citation>
    <scope>NUCLEOTIDE SEQUENCE [LARGE SCALE GENOMIC DNA]</scope>
    <source>
        <strain evidence="2">PN_DK_2014</strain>
    </source>
</reference>
<protein>
    <submittedName>
        <fullName evidence="2">Uncharacterized protein</fullName>
    </submittedName>
</protein>
<name>A0A0B2UZA0_TOXCA</name>
<organism evidence="2 3">
    <name type="scientific">Toxocara canis</name>
    <name type="common">Canine roundworm</name>
    <dbReference type="NCBI Taxonomy" id="6265"/>
    <lineage>
        <taxon>Eukaryota</taxon>
        <taxon>Metazoa</taxon>
        <taxon>Ecdysozoa</taxon>
        <taxon>Nematoda</taxon>
        <taxon>Chromadorea</taxon>
        <taxon>Rhabditida</taxon>
        <taxon>Spirurina</taxon>
        <taxon>Ascaridomorpha</taxon>
        <taxon>Ascaridoidea</taxon>
        <taxon>Toxocaridae</taxon>
        <taxon>Toxocara</taxon>
    </lineage>
</organism>
<proteinExistence type="predicted"/>
<keyword evidence="3" id="KW-1185">Reference proteome</keyword>
<dbReference type="EMBL" id="JPKZ01002897">
    <property type="protein sequence ID" value="KHN74544.1"/>
    <property type="molecule type" value="Genomic_DNA"/>
</dbReference>